<organism evidence="6 7">
    <name type="scientific">Schaalia radingae</name>
    <dbReference type="NCBI Taxonomy" id="131110"/>
    <lineage>
        <taxon>Bacteria</taxon>
        <taxon>Bacillati</taxon>
        <taxon>Actinomycetota</taxon>
        <taxon>Actinomycetes</taxon>
        <taxon>Actinomycetales</taxon>
        <taxon>Actinomycetaceae</taxon>
        <taxon>Schaalia</taxon>
    </lineage>
</organism>
<feature type="domain" description="HTH lacI-type" evidence="5">
    <location>
        <begin position="4"/>
        <end position="61"/>
    </location>
</feature>
<dbReference type="RefSeq" id="WP_092648780.1">
    <property type="nucleotide sequence ID" value="NZ_LT629792.1"/>
</dbReference>
<dbReference type="InterPro" id="IPR028082">
    <property type="entry name" value="Peripla_BP_I"/>
</dbReference>
<evidence type="ECO:0000313" key="6">
    <source>
        <dbReference type="EMBL" id="SDU00854.1"/>
    </source>
</evidence>
<gene>
    <name evidence="6" type="ORF">SAMN04489714_1588</name>
</gene>
<dbReference type="SUPFAM" id="SSF47413">
    <property type="entry name" value="lambda repressor-like DNA-binding domains"/>
    <property type="match status" value="1"/>
</dbReference>
<keyword evidence="7" id="KW-1185">Reference proteome</keyword>
<keyword evidence="1" id="KW-0805">Transcription regulation</keyword>
<proteinExistence type="predicted"/>
<keyword evidence="3" id="KW-0804">Transcription</keyword>
<evidence type="ECO:0000256" key="2">
    <source>
        <dbReference type="ARBA" id="ARBA00023125"/>
    </source>
</evidence>
<evidence type="ECO:0000256" key="3">
    <source>
        <dbReference type="ARBA" id="ARBA00023163"/>
    </source>
</evidence>
<accession>A0ABY0V9I1</accession>
<evidence type="ECO:0000313" key="7">
    <source>
        <dbReference type="Proteomes" id="UP000198976"/>
    </source>
</evidence>
<dbReference type="InterPro" id="IPR046335">
    <property type="entry name" value="LacI/GalR-like_sensor"/>
</dbReference>
<dbReference type="PANTHER" id="PTHR30146">
    <property type="entry name" value="LACI-RELATED TRANSCRIPTIONAL REPRESSOR"/>
    <property type="match status" value="1"/>
</dbReference>
<dbReference type="PROSITE" id="PS50932">
    <property type="entry name" value="HTH_LACI_2"/>
    <property type="match status" value="1"/>
</dbReference>
<evidence type="ECO:0000256" key="1">
    <source>
        <dbReference type="ARBA" id="ARBA00023015"/>
    </source>
</evidence>
<dbReference type="CDD" id="cd01392">
    <property type="entry name" value="HTH_LacI"/>
    <property type="match status" value="1"/>
</dbReference>
<dbReference type="Gene3D" id="1.10.260.40">
    <property type="entry name" value="lambda repressor-like DNA-binding domains"/>
    <property type="match status" value="1"/>
</dbReference>
<protein>
    <submittedName>
        <fullName evidence="6">Transcriptional regulator, LacI family</fullName>
    </submittedName>
</protein>
<dbReference type="SUPFAM" id="SSF53822">
    <property type="entry name" value="Periplasmic binding protein-like I"/>
    <property type="match status" value="1"/>
</dbReference>
<dbReference type="PANTHER" id="PTHR30146:SF109">
    <property type="entry name" value="HTH-TYPE TRANSCRIPTIONAL REGULATOR GALS"/>
    <property type="match status" value="1"/>
</dbReference>
<feature type="region of interest" description="Disordered" evidence="4">
    <location>
        <begin position="314"/>
        <end position="345"/>
    </location>
</feature>
<dbReference type="Proteomes" id="UP000198976">
    <property type="component" value="Chromosome I"/>
</dbReference>
<sequence>MTRTTRADVARKAGVAPSTVSLILNGHGHEVKIAPATIEHVTNVAREMNYVPNAAARSLRRGSTNIIALIMAELPEDPFVPVVHKVLTTAMIEVQRRGYLLLPLFQPEGDAANRRFIQSVLSDIQLAGAICETTSTQQFVGPLLSQLDIPVMWMSMIETSNHFGGVGLVSIDEGTGVREILSDLDATDTSRALYLAGPNINHFRQVPVLEHFQDRAEFLSLPTWSAHDSYEACMRMLTAHPDIDSVWCADDTQAPGVFSAARDLGKHVPNDLSIIGFGDHNAHEDNSMGLTTVMWPLQDMTATAVSQLIDSISTPKAEHTAREPHHTRVSTTPTWRTSAKRIHKN</sequence>
<evidence type="ECO:0000259" key="5">
    <source>
        <dbReference type="PROSITE" id="PS50932"/>
    </source>
</evidence>
<evidence type="ECO:0000256" key="4">
    <source>
        <dbReference type="SAM" id="MobiDB-lite"/>
    </source>
</evidence>
<dbReference type="EMBL" id="LT629792">
    <property type="protein sequence ID" value="SDU00854.1"/>
    <property type="molecule type" value="Genomic_DNA"/>
</dbReference>
<feature type="compositionally biased region" description="Basic and acidic residues" evidence="4">
    <location>
        <begin position="316"/>
        <end position="326"/>
    </location>
</feature>
<dbReference type="Gene3D" id="3.40.50.2300">
    <property type="match status" value="3"/>
</dbReference>
<dbReference type="InterPro" id="IPR010982">
    <property type="entry name" value="Lambda_DNA-bd_dom_sf"/>
</dbReference>
<dbReference type="SMART" id="SM00354">
    <property type="entry name" value="HTH_LACI"/>
    <property type="match status" value="1"/>
</dbReference>
<dbReference type="Pfam" id="PF13377">
    <property type="entry name" value="Peripla_BP_3"/>
    <property type="match status" value="1"/>
</dbReference>
<keyword evidence="2" id="KW-0238">DNA-binding</keyword>
<dbReference type="Pfam" id="PF00356">
    <property type="entry name" value="LacI"/>
    <property type="match status" value="1"/>
</dbReference>
<dbReference type="InterPro" id="IPR000843">
    <property type="entry name" value="HTH_LacI"/>
</dbReference>
<reference evidence="6 7" key="1">
    <citation type="submission" date="2016-10" db="EMBL/GenBank/DDBJ databases">
        <authorList>
            <person name="Varghese N."/>
            <person name="Submissions S."/>
        </authorList>
    </citation>
    <scope>NUCLEOTIDE SEQUENCE [LARGE SCALE GENOMIC DNA]</scope>
    <source>
        <strain evidence="6 7">DSM 9169</strain>
    </source>
</reference>
<name>A0ABY0V9I1_9ACTO</name>